<dbReference type="EMBL" id="MOOB01000585">
    <property type="protein sequence ID" value="OQE48124.1"/>
    <property type="molecule type" value="Genomic_DNA"/>
</dbReference>
<evidence type="ECO:0000313" key="2">
    <source>
        <dbReference type="Proteomes" id="UP000191691"/>
    </source>
</evidence>
<evidence type="ECO:0000313" key="1">
    <source>
        <dbReference type="EMBL" id="OQE48124.1"/>
    </source>
</evidence>
<accession>A0A1V6VBT1</accession>
<proteinExistence type="predicted"/>
<keyword evidence="2" id="KW-1185">Reference proteome</keyword>
<reference evidence="2" key="1">
    <citation type="journal article" date="2017" name="Nat. Microbiol.">
        <title>Global analysis of biosynthetic gene clusters reveals vast potential of secondary metabolite production in Penicillium species.</title>
        <authorList>
            <person name="Nielsen J.C."/>
            <person name="Grijseels S."/>
            <person name="Prigent S."/>
            <person name="Ji B."/>
            <person name="Dainat J."/>
            <person name="Nielsen K.F."/>
            <person name="Frisvad J.C."/>
            <person name="Workman M."/>
            <person name="Nielsen J."/>
        </authorList>
    </citation>
    <scope>NUCLEOTIDE SEQUENCE [LARGE SCALE GENOMIC DNA]</scope>
    <source>
        <strain evidence="2">IBT 13039</strain>
    </source>
</reference>
<protein>
    <submittedName>
        <fullName evidence="1">Uncharacterized protein</fullName>
    </submittedName>
</protein>
<dbReference type="AlphaFoldDB" id="A0A1V6VBT1"/>
<dbReference type="Proteomes" id="UP000191691">
    <property type="component" value="Unassembled WGS sequence"/>
</dbReference>
<sequence>EYEETQAQDLNPNEAALVPGQELIMQFLIMRLKNLHIVAEFIGLSPDRVTFVKTVIQSGTSAFQLDFYAAISSLKLGDLCRERTIHSVTKTLRLQVLSAMLYQ</sequence>
<feature type="non-terminal residue" evidence="1">
    <location>
        <position position="1"/>
    </location>
</feature>
<comment type="caution">
    <text evidence="1">The sequence shown here is derived from an EMBL/GenBank/DDBJ whole genome shotgun (WGS) entry which is preliminary data.</text>
</comment>
<gene>
    <name evidence="1" type="ORF">PENNAL_c0585G04111</name>
</gene>
<name>A0A1V6VBT1_PENNA</name>
<organism evidence="1 2">
    <name type="scientific">Penicillium nalgiovense</name>
    <dbReference type="NCBI Taxonomy" id="60175"/>
    <lineage>
        <taxon>Eukaryota</taxon>
        <taxon>Fungi</taxon>
        <taxon>Dikarya</taxon>
        <taxon>Ascomycota</taxon>
        <taxon>Pezizomycotina</taxon>
        <taxon>Eurotiomycetes</taxon>
        <taxon>Eurotiomycetidae</taxon>
        <taxon>Eurotiales</taxon>
        <taxon>Aspergillaceae</taxon>
        <taxon>Penicillium</taxon>
    </lineage>
</organism>